<evidence type="ECO:0000256" key="1">
    <source>
        <dbReference type="ARBA" id="ARBA00004141"/>
    </source>
</evidence>
<evidence type="ECO:0000313" key="10">
    <source>
        <dbReference type="Proteomes" id="UP000800093"/>
    </source>
</evidence>
<dbReference type="EMBL" id="ML986590">
    <property type="protein sequence ID" value="KAF2267550.1"/>
    <property type="molecule type" value="Genomic_DNA"/>
</dbReference>
<feature type="compositionally biased region" description="Basic and acidic residues" evidence="6">
    <location>
        <begin position="400"/>
        <end position="410"/>
    </location>
</feature>
<dbReference type="AlphaFoldDB" id="A0A9P4KIV3"/>
<evidence type="ECO:0000256" key="2">
    <source>
        <dbReference type="ARBA" id="ARBA00022692"/>
    </source>
</evidence>
<feature type="region of interest" description="Disordered" evidence="6">
    <location>
        <begin position="377"/>
        <end position="421"/>
    </location>
</feature>
<accession>A0A9P4KIV3</accession>
<keyword evidence="3 7" id="KW-1133">Transmembrane helix</keyword>
<dbReference type="Pfam" id="PF20684">
    <property type="entry name" value="Fung_rhodopsin"/>
    <property type="match status" value="1"/>
</dbReference>
<protein>
    <recommendedName>
        <fullName evidence="8">Rhodopsin domain-containing protein</fullName>
    </recommendedName>
</protein>
<keyword evidence="4 7" id="KW-0472">Membrane</keyword>
<feature type="domain" description="Rhodopsin" evidence="8">
    <location>
        <begin position="63"/>
        <end position="308"/>
    </location>
</feature>
<dbReference type="InterPro" id="IPR049326">
    <property type="entry name" value="Rhodopsin_dom_fungi"/>
</dbReference>
<evidence type="ECO:0000313" key="9">
    <source>
        <dbReference type="EMBL" id="KAF2267550.1"/>
    </source>
</evidence>
<dbReference type="GO" id="GO:0016020">
    <property type="term" value="C:membrane"/>
    <property type="evidence" value="ECO:0007669"/>
    <property type="project" value="UniProtKB-SubCell"/>
</dbReference>
<feature type="transmembrane region" description="Helical" evidence="7">
    <location>
        <begin position="243"/>
        <end position="265"/>
    </location>
</feature>
<sequence>MPPTSPSSEVNLPPAMLDIILNGPALQPPVGAIPHLDGHWDEKYKFYIVISLCMAIMAIFILVRIYTKLRVVGGFEPADYFIIASYAISLNVLVFSTLALPHGWGVHQWNVQVKTLFKLLYYINILEILYGPLVFCIKMAVTLQYLRMFVPNRTVNPFVFYGSWSIITACTIFYIVTTFLTVYACNPREKIWDKLMLGGHCLNYRGIIVSTACFNILSDVAILLLPVTTVWKLRIPTKKKIAISLLFGTGLLACGASAMRVFFSLRIIVARDKADISYNSVFTALWSYIECALGVIVACSISIPKLLQAKGGKLRKAFSSVANRFPSLSLRRRTKPTGEQLPVIHEARFASEELKGWESDVLLLICPDTLQDLDSANHQKASKEVPKLKREAGFGSPQKSGDEEKRRLLEDDSSNQGIREDKNIEAIMKRATNALHREIRDMPEDPKLTDGREILVKDRHNVYLRPGAISKFIKE</sequence>
<feature type="transmembrane region" description="Helical" evidence="7">
    <location>
        <begin position="46"/>
        <end position="66"/>
    </location>
</feature>
<reference evidence="10" key="1">
    <citation type="journal article" date="2020" name="Stud. Mycol.">
        <title>101 Dothideomycetes genomes: A test case for predicting lifestyles and emergence of pathogens.</title>
        <authorList>
            <person name="Haridas S."/>
            <person name="Albert R."/>
            <person name="Binder M."/>
            <person name="Bloem J."/>
            <person name="LaButti K."/>
            <person name="Salamov A."/>
            <person name="Andreopoulos B."/>
            <person name="Baker S."/>
            <person name="Barry K."/>
            <person name="Bills G."/>
            <person name="Bluhm B."/>
            <person name="Cannon C."/>
            <person name="Castanera R."/>
            <person name="Culley D."/>
            <person name="Daum C."/>
            <person name="Ezra D."/>
            <person name="Gonzalez J."/>
            <person name="Henrissat B."/>
            <person name="Kuo A."/>
            <person name="Liang C."/>
            <person name="Lipzen A."/>
            <person name="Lutzoni F."/>
            <person name="Magnuson J."/>
            <person name="Mondo S."/>
            <person name="Nolan M."/>
            <person name="Ohm R."/>
            <person name="Pangilinan J."/>
            <person name="Park H.-J."/>
            <person name="Ramirez L."/>
            <person name="Alfaro M."/>
            <person name="Sun H."/>
            <person name="Tritt A."/>
            <person name="Yoshinaga Y."/>
            <person name="Zwiers L.-H."/>
            <person name="Turgeon B."/>
            <person name="Goodwin S."/>
            <person name="Spatafora J."/>
            <person name="Crous P."/>
            <person name="Grigoriev I."/>
        </authorList>
    </citation>
    <scope>NUCLEOTIDE SEQUENCE [LARGE SCALE GENOMIC DNA]</scope>
    <source>
        <strain evidence="10">CBS 304.66</strain>
    </source>
</reference>
<dbReference type="InterPro" id="IPR052337">
    <property type="entry name" value="SAT4-like"/>
</dbReference>
<feature type="transmembrane region" description="Helical" evidence="7">
    <location>
        <begin position="158"/>
        <end position="184"/>
    </location>
</feature>
<dbReference type="Proteomes" id="UP000800093">
    <property type="component" value="Unassembled WGS sequence"/>
</dbReference>
<evidence type="ECO:0000259" key="8">
    <source>
        <dbReference type="Pfam" id="PF20684"/>
    </source>
</evidence>
<feature type="compositionally biased region" description="Basic and acidic residues" evidence="6">
    <location>
        <begin position="377"/>
        <end position="392"/>
    </location>
</feature>
<feature type="transmembrane region" description="Helical" evidence="7">
    <location>
        <begin position="204"/>
        <end position="231"/>
    </location>
</feature>
<evidence type="ECO:0000256" key="7">
    <source>
        <dbReference type="SAM" id="Phobius"/>
    </source>
</evidence>
<evidence type="ECO:0000256" key="3">
    <source>
        <dbReference type="ARBA" id="ARBA00022989"/>
    </source>
</evidence>
<name>A0A9P4KIV3_9PLEO</name>
<organism evidence="9 10">
    <name type="scientific">Lojkania enalia</name>
    <dbReference type="NCBI Taxonomy" id="147567"/>
    <lineage>
        <taxon>Eukaryota</taxon>
        <taxon>Fungi</taxon>
        <taxon>Dikarya</taxon>
        <taxon>Ascomycota</taxon>
        <taxon>Pezizomycotina</taxon>
        <taxon>Dothideomycetes</taxon>
        <taxon>Pleosporomycetidae</taxon>
        <taxon>Pleosporales</taxon>
        <taxon>Pleosporales incertae sedis</taxon>
        <taxon>Lojkania</taxon>
    </lineage>
</organism>
<gene>
    <name evidence="9" type="ORF">CC78DRAFT_576918</name>
</gene>
<evidence type="ECO:0000256" key="6">
    <source>
        <dbReference type="SAM" id="MobiDB-lite"/>
    </source>
</evidence>
<evidence type="ECO:0000256" key="5">
    <source>
        <dbReference type="ARBA" id="ARBA00038359"/>
    </source>
</evidence>
<feature type="transmembrane region" description="Helical" evidence="7">
    <location>
        <begin position="119"/>
        <end position="146"/>
    </location>
</feature>
<dbReference type="OrthoDB" id="4682787at2759"/>
<proteinExistence type="inferred from homology"/>
<evidence type="ECO:0000256" key="4">
    <source>
        <dbReference type="ARBA" id="ARBA00023136"/>
    </source>
</evidence>
<keyword evidence="2 7" id="KW-0812">Transmembrane</keyword>
<comment type="subcellular location">
    <subcellularLocation>
        <location evidence="1">Membrane</location>
        <topology evidence="1">Multi-pass membrane protein</topology>
    </subcellularLocation>
</comment>
<keyword evidence="10" id="KW-1185">Reference proteome</keyword>
<comment type="caution">
    <text evidence="9">The sequence shown here is derived from an EMBL/GenBank/DDBJ whole genome shotgun (WGS) entry which is preliminary data.</text>
</comment>
<feature type="transmembrane region" description="Helical" evidence="7">
    <location>
        <begin position="285"/>
        <end position="307"/>
    </location>
</feature>
<dbReference type="PANTHER" id="PTHR33048:SF146">
    <property type="entry name" value="INTEGRAL MEMBRANE PROTEIN"/>
    <property type="match status" value="1"/>
</dbReference>
<comment type="similarity">
    <text evidence="5">Belongs to the SAT4 family.</text>
</comment>
<dbReference type="PANTHER" id="PTHR33048">
    <property type="entry name" value="PTH11-LIKE INTEGRAL MEMBRANE PROTEIN (AFU_ORTHOLOGUE AFUA_5G11245)"/>
    <property type="match status" value="1"/>
</dbReference>
<feature type="transmembrane region" description="Helical" evidence="7">
    <location>
        <begin position="78"/>
        <end position="99"/>
    </location>
</feature>